<dbReference type="GeneTree" id="ENSGT00940000154633"/>
<dbReference type="GO" id="GO:0007165">
    <property type="term" value="P:signal transduction"/>
    <property type="evidence" value="ECO:0007669"/>
    <property type="project" value="InterPro"/>
</dbReference>
<evidence type="ECO:0000256" key="5">
    <source>
        <dbReference type="ARBA" id="ARBA00083374"/>
    </source>
</evidence>
<dbReference type="PROSITE" id="PS50003">
    <property type="entry name" value="PH_DOMAIN"/>
    <property type="match status" value="1"/>
</dbReference>
<feature type="region of interest" description="Disordered" evidence="6">
    <location>
        <begin position="862"/>
        <end position="892"/>
    </location>
</feature>
<dbReference type="GO" id="GO:0005096">
    <property type="term" value="F:GTPase activator activity"/>
    <property type="evidence" value="ECO:0007669"/>
    <property type="project" value="UniProtKB-KW"/>
</dbReference>
<evidence type="ECO:0000259" key="7">
    <source>
        <dbReference type="PROSITE" id="PS50003"/>
    </source>
</evidence>
<dbReference type="Gene3D" id="1.10.555.10">
    <property type="entry name" value="Rho GTPase activation protein"/>
    <property type="match status" value="1"/>
</dbReference>
<reference evidence="11" key="1">
    <citation type="submission" date="2018-06" db="EMBL/GenBank/DDBJ databases">
        <title>Genome assembly of Danube salmon.</title>
        <authorList>
            <person name="Macqueen D.J."/>
            <person name="Gundappa M.K."/>
        </authorList>
    </citation>
    <scope>NUCLEOTIDE SEQUENCE [LARGE SCALE GENOMIC DNA]</scope>
</reference>
<feature type="domain" description="Ras-associating" evidence="8">
    <location>
        <begin position="184"/>
        <end position="302"/>
    </location>
</feature>
<evidence type="ECO:0000259" key="9">
    <source>
        <dbReference type="PROSITE" id="PS50238"/>
    </source>
</evidence>
<feature type="region of interest" description="Disordered" evidence="6">
    <location>
        <begin position="1"/>
        <end position="58"/>
    </location>
</feature>
<evidence type="ECO:0000256" key="1">
    <source>
        <dbReference type="ARBA" id="ARBA00022468"/>
    </source>
</evidence>
<dbReference type="SMART" id="SM00324">
    <property type="entry name" value="RhoGAP"/>
    <property type="match status" value="1"/>
</dbReference>
<evidence type="ECO:0000256" key="4">
    <source>
        <dbReference type="ARBA" id="ARBA00070254"/>
    </source>
</evidence>
<dbReference type="Pfam" id="PF22286">
    <property type="entry name" value="RHG20_PH"/>
    <property type="match status" value="1"/>
</dbReference>
<comment type="function">
    <text evidence="3">GTPase activator for the Rho-type GTPases by converting them to an inactive GDP-bound state.</text>
</comment>
<dbReference type="PROSITE" id="PS50238">
    <property type="entry name" value="RHOGAP"/>
    <property type="match status" value="1"/>
</dbReference>
<accession>A0A4W5LGW0</accession>
<dbReference type="CDD" id="cd04402">
    <property type="entry name" value="RhoGAP_ARHGAP20"/>
    <property type="match status" value="1"/>
</dbReference>
<dbReference type="SMART" id="SM00233">
    <property type="entry name" value="PH"/>
    <property type="match status" value="1"/>
</dbReference>
<protein>
    <recommendedName>
        <fullName evidence="4">Rho GTPase-activating protein 20</fullName>
    </recommendedName>
    <alternativeName>
        <fullName evidence="5">Rho-type GTPase-activating protein 20</fullName>
    </alternativeName>
</protein>
<organism evidence="10 11">
    <name type="scientific">Hucho hucho</name>
    <name type="common">huchen</name>
    <dbReference type="NCBI Taxonomy" id="62062"/>
    <lineage>
        <taxon>Eukaryota</taxon>
        <taxon>Metazoa</taxon>
        <taxon>Chordata</taxon>
        <taxon>Craniata</taxon>
        <taxon>Vertebrata</taxon>
        <taxon>Euteleostomi</taxon>
        <taxon>Actinopterygii</taxon>
        <taxon>Neopterygii</taxon>
        <taxon>Teleostei</taxon>
        <taxon>Protacanthopterygii</taxon>
        <taxon>Salmoniformes</taxon>
        <taxon>Salmonidae</taxon>
        <taxon>Salmoninae</taxon>
        <taxon>Hucho</taxon>
    </lineage>
</organism>
<dbReference type="InterPro" id="IPR000159">
    <property type="entry name" value="RA_dom"/>
</dbReference>
<dbReference type="STRING" id="62062.ENSHHUP00000025109"/>
<dbReference type="InterPro" id="IPR047887">
    <property type="entry name" value="ARHGAP20_PH"/>
</dbReference>
<evidence type="ECO:0000256" key="3">
    <source>
        <dbReference type="ARBA" id="ARBA00055252"/>
    </source>
</evidence>
<keyword evidence="11" id="KW-1185">Reference proteome</keyword>
<dbReference type="PANTHER" id="PTHR23179:SF36">
    <property type="entry name" value="RHO-GAP DOMAIN-CONTAINING PROTEIN"/>
    <property type="match status" value="1"/>
</dbReference>
<name>A0A4W5LGW0_9TELE</name>
<dbReference type="InterPro" id="IPR011993">
    <property type="entry name" value="PH-like_dom_sf"/>
</dbReference>
<keyword evidence="2" id="KW-0597">Phosphoprotein</keyword>
<dbReference type="Pfam" id="PF00788">
    <property type="entry name" value="RA"/>
    <property type="match status" value="1"/>
</dbReference>
<dbReference type="InterPro" id="IPR008936">
    <property type="entry name" value="Rho_GTPase_activation_prot"/>
</dbReference>
<evidence type="ECO:0000313" key="11">
    <source>
        <dbReference type="Proteomes" id="UP000314982"/>
    </source>
</evidence>
<feature type="domain" description="Rho-GAP" evidence="9">
    <location>
        <begin position="351"/>
        <end position="537"/>
    </location>
</feature>
<dbReference type="SUPFAM" id="SSF48350">
    <property type="entry name" value="GTPase activation domain, GAP"/>
    <property type="match status" value="1"/>
</dbReference>
<feature type="compositionally biased region" description="Basic and acidic residues" evidence="6">
    <location>
        <begin position="1092"/>
        <end position="1103"/>
    </location>
</feature>
<dbReference type="SUPFAM" id="SSF50729">
    <property type="entry name" value="PH domain-like"/>
    <property type="match status" value="1"/>
</dbReference>
<dbReference type="FunFam" id="2.30.29.30:FF:000217">
    <property type="entry name" value="Rho GTPase activating protein 20"/>
    <property type="match status" value="1"/>
</dbReference>
<dbReference type="CDD" id="cd13319">
    <property type="entry name" value="PH_RARhoGAP"/>
    <property type="match status" value="1"/>
</dbReference>
<dbReference type="FunFam" id="1.10.555.10:FF:000025">
    <property type="entry name" value="Rho GTPase-activating protein 20"/>
    <property type="match status" value="1"/>
</dbReference>
<dbReference type="InterPro" id="IPR047886">
    <property type="entry name" value="ARHGAP20-like_RhoGAP"/>
</dbReference>
<dbReference type="Ensembl" id="ENSHHUT00000026085.1">
    <property type="protein sequence ID" value="ENSHHUP00000025109.1"/>
    <property type="gene ID" value="ENSHHUG00000015825.1"/>
</dbReference>
<dbReference type="Pfam" id="PF00620">
    <property type="entry name" value="RhoGAP"/>
    <property type="match status" value="1"/>
</dbReference>
<dbReference type="InterPro" id="IPR047888">
    <property type="entry name" value="ARHGAP20_RA"/>
</dbReference>
<dbReference type="PROSITE" id="PS50200">
    <property type="entry name" value="RA"/>
    <property type="match status" value="1"/>
</dbReference>
<dbReference type="InterPro" id="IPR001849">
    <property type="entry name" value="PH_domain"/>
</dbReference>
<evidence type="ECO:0000256" key="2">
    <source>
        <dbReference type="ARBA" id="ARBA00022553"/>
    </source>
</evidence>
<feature type="compositionally biased region" description="Polar residues" evidence="6">
    <location>
        <begin position="1"/>
        <end position="18"/>
    </location>
</feature>
<dbReference type="AlphaFoldDB" id="A0A4W5LGW0"/>
<dbReference type="PANTHER" id="PTHR23179">
    <property type="entry name" value="T-CELL ACTIVATION RHO GTPASE ACTIVATING PROTEIN-RELATED"/>
    <property type="match status" value="1"/>
</dbReference>
<feature type="compositionally biased region" description="Polar residues" evidence="6">
    <location>
        <begin position="1080"/>
        <end position="1089"/>
    </location>
</feature>
<dbReference type="InterPro" id="IPR000198">
    <property type="entry name" value="RhoGAP_dom"/>
</dbReference>
<keyword evidence="1" id="KW-0343">GTPase activation</keyword>
<sequence>MTPQQSIGSHSKVNCNESRIQEKEKKMRTTLQRRHSGQSAITKAFSKPKGHSRDAVPVPSPRAALIQSLTSQSAEFVMEEHVQLSTGLQTQERHLFLFSDTLIIAKSKSSTSRKLKERVRLCEMWLASCMEEVAERKLCSKNSFVIGWPTTNYVVTLSSSEAKEKWLSTLQWHITKSKEVEYLSNLTMKVVLMDIGNSAMTTVNVDNKYDVDKVIRILTQQFRLTGRPTDYRLWVVSGREEAPYPLIGHEHPFSIILNSLREMDRQASAVTNNILTVDGSLYLDHLLKDASGPRFILRLKAEGGGHGRADSFHKHIKRKKSLLDWALRRGHGSQGGGYPESPTTPHKLFGLSLSSICHHGNLPRPIMDMLYLLYHEGPTTTGIFRRSANAKTCRELKERLNSGNSVQLEGESVFVAASVITDFLRNIPGSVLSTGLYEKWMEVMAADDIEDKIELIKGLLSQLPEENVTLLRYLFALLYHIQESSQENQMNALNLSLCIAPNMLWLPVPTGPEEESQSTKKVAALIQLLIENTPAIFGKDVECVFNDPNSEQGTVEDVMVESYQQLYLSDDWDWEKQGGLHSPNREPLFLPPGKLVLKEEKEILNEVDSLKKQHVNEESAYTCGNLDFMSSLSSGSICSLMGTQSLRSARCSSEPSVCLASPQSGPQSQIHTPVARQSSCDAAVMCGCADHSQHTHKLHAKGLLKGDNSPRVGGSRSRYAFWRSPQVASRFWHPAQRLAMSNRSSFSSLSSTATSPSASSLSSIDSAFSFCSDSVSSPNEPSSLPFLFGTSARLRPLTPDTPKKFPKDWSMTFPAAVAQAPEVLDLYNKYDEREEDKEHYRSINIQNREDYQLRTQSLCSLKGESSQSPVSQPDDSENFISDWSGEQVHQSQKDKVFETSESKGQNKEISITHIQLRKTNNQAVNNEEVKRTKITFYTSSNRMLVNKQSDQSVEECGVSLVSDTGREHQENKELLGQSMQVHIPQTVFYGQNTPLVLQSVSIRQSVNNKEKGAKTKTEIDCGEVVPEQLGGGCTPLSQTSSKINAKTASTISHKTATTISHTIRIKLPATVRNTVREYFSSSDSKNGNSDAKAIEKKLVSKLQ</sequence>
<feature type="compositionally biased region" description="Low complexity" evidence="6">
    <location>
        <begin position="864"/>
        <end position="873"/>
    </location>
</feature>
<dbReference type="CDD" id="cd17115">
    <property type="entry name" value="RA_RHG20"/>
    <property type="match status" value="1"/>
</dbReference>
<dbReference type="GO" id="GO:0035023">
    <property type="term" value="P:regulation of Rho protein signal transduction"/>
    <property type="evidence" value="ECO:0007669"/>
    <property type="project" value="InterPro"/>
</dbReference>
<evidence type="ECO:0000256" key="6">
    <source>
        <dbReference type="SAM" id="MobiDB-lite"/>
    </source>
</evidence>
<reference evidence="10" key="3">
    <citation type="submission" date="2025-09" db="UniProtKB">
        <authorList>
            <consortium name="Ensembl"/>
        </authorList>
    </citation>
    <scope>IDENTIFICATION</scope>
</reference>
<feature type="domain" description="PH" evidence="7">
    <location>
        <begin position="75"/>
        <end position="175"/>
    </location>
</feature>
<feature type="region of interest" description="Disordered" evidence="6">
    <location>
        <begin position="1080"/>
        <end position="1103"/>
    </location>
</feature>
<proteinExistence type="predicted"/>
<dbReference type="Proteomes" id="UP000314982">
    <property type="component" value="Unassembled WGS sequence"/>
</dbReference>
<evidence type="ECO:0000313" key="10">
    <source>
        <dbReference type="Ensembl" id="ENSHHUP00000025109.1"/>
    </source>
</evidence>
<dbReference type="Gene3D" id="2.30.29.30">
    <property type="entry name" value="Pleckstrin-homology domain (PH domain)/Phosphotyrosine-binding domain (PTB)"/>
    <property type="match status" value="1"/>
</dbReference>
<evidence type="ECO:0000259" key="8">
    <source>
        <dbReference type="PROSITE" id="PS50200"/>
    </source>
</evidence>
<reference evidence="10" key="2">
    <citation type="submission" date="2025-08" db="UniProtKB">
        <authorList>
            <consortium name="Ensembl"/>
        </authorList>
    </citation>
    <scope>IDENTIFICATION</scope>
</reference>